<proteinExistence type="inferred from homology"/>
<dbReference type="EMBL" id="JACXAI010000003">
    <property type="protein sequence ID" value="MBD1379390.1"/>
    <property type="molecule type" value="Genomic_DNA"/>
</dbReference>
<feature type="transmembrane region" description="Helical" evidence="8">
    <location>
        <begin position="12"/>
        <end position="28"/>
    </location>
</feature>
<feature type="transmembrane region" description="Helical" evidence="8">
    <location>
        <begin position="220"/>
        <end position="245"/>
    </location>
</feature>
<keyword evidence="7 8" id="KW-0472">Membrane</keyword>
<dbReference type="Pfam" id="PF03845">
    <property type="entry name" value="Spore_permease"/>
    <property type="match status" value="1"/>
</dbReference>
<evidence type="ECO:0000256" key="5">
    <source>
        <dbReference type="ARBA" id="ARBA00022692"/>
    </source>
</evidence>
<evidence type="ECO:0000256" key="4">
    <source>
        <dbReference type="ARBA" id="ARBA00022544"/>
    </source>
</evidence>
<dbReference type="Proteomes" id="UP000626844">
    <property type="component" value="Unassembled WGS sequence"/>
</dbReference>
<dbReference type="RefSeq" id="WP_191155979.1">
    <property type="nucleotide sequence ID" value="NZ_JACXAI010000003.1"/>
</dbReference>
<comment type="caution">
    <text evidence="9">The sequence shown here is derived from an EMBL/GenBank/DDBJ whole genome shotgun (WGS) entry which is preliminary data.</text>
</comment>
<dbReference type="PANTHER" id="PTHR34975:SF2">
    <property type="entry name" value="SPORE GERMINATION PROTEIN A2"/>
    <property type="match status" value="1"/>
</dbReference>
<dbReference type="InterPro" id="IPR004761">
    <property type="entry name" value="Spore_GerAB"/>
</dbReference>
<protein>
    <submittedName>
        <fullName evidence="9">Endospore germination permease</fullName>
    </submittedName>
</protein>
<keyword evidence="4" id="KW-0309">Germination</keyword>
<feature type="transmembrane region" description="Helical" evidence="8">
    <location>
        <begin position="265"/>
        <end position="285"/>
    </location>
</feature>
<keyword evidence="6 8" id="KW-1133">Transmembrane helix</keyword>
<evidence type="ECO:0000313" key="10">
    <source>
        <dbReference type="Proteomes" id="UP000626844"/>
    </source>
</evidence>
<dbReference type="GO" id="GO:0009847">
    <property type="term" value="P:spore germination"/>
    <property type="evidence" value="ECO:0007669"/>
    <property type="project" value="InterPro"/>
</dbReference>
<evidence type="ECO:0000256" key="7">
    <source>
        <dbReference type="ARBA" id="ARBA00023136"/>
    </source>
</evidence>
<comment type="similarity">
    <text evidence="2">Belongs to the amino acid-polyamine-organocation (APC) superfamily. Spore germination protein (SGP) (TC 2.A.3.9) family.</text>
</comment>
<feature type="transmembrane region" description="Helical" evidence="8">
    <location>
        <begin position="82"/>
        <end position="108"/>
    </location>
</feature>
<feature type="transmembrane region" description="Helical" evidence="8">
    <location>
        <begin position="40"/>
        <end position="62"/>
    </location>
</feature>
<keyword evidence="3" id="KW-0813">Transport</keyword>
<feature type="transmembrane region" description="Helical" evidence="8">
    <location>
        <begin position="336"/>
        <end position="359"/>
    </location>
</feature>
<keyword evidence="5 8" id="KW-0812">Transmembrane</keyword>
<feature type="transmembrane region" description="Helical" evidence="8">
    <location>
        <begin position="306"/>
        <end position="324"/>
    </location>
</feature>
<feature type="transmembrane region" description="Helical" evidence="8">
    <location>
        <begin position="120"/>
        <end position="138"/>
    </location>
</feature>
<sequence>MRKEETVSSGQMACLFLSFMLGSSLINMPQPLADAAGNGAWLSVIIGNGYGIFLLACVYYLYRKNPDLTFIDYSRKMLGKWVTLCISIPIILLLLLMLSNIVVDIGGFLTNAMMRETPPYVFHSLILLVSAMTARSGIEVMTRMFVMLLIYMVLFSVTVLILSIPFYQVGNLLPVFPDGMKPVIHGSYLVLGFPYSELVLFSLILPFVRKEKNNSLKKYMFLVLLIQGFMFVISVVCSIMALGPLASTFKFSVFQLARLINIREIITRIESFIGIALIVGSYMKASITLFILKETLSRVFKLHDERIIIFPVSFVALLLSLTMYKSEIEHAEIVLVVWPLFITIVAVLPLIFITLITLLKGKKIKSKDT</sequence>
<feature type="transmembrane region" description="Helical" evidence="8">
    <location>
        <begin position="145"/>
        <end position="167"/>
    </location>
</feature>
<evidence type="ECO:0000256" key="6">
    <source>
        <dbReference type="ARBA" id="ARBA00022989"/>
    </source>
</evidence>
<feature type="transmembrane region" description="Helical" evidence="8">
    <location>
        <begin position="187"/>
        <end position="208"/>
    </location>
</feature>
<evidence type="ECO:0000256" key="8">
    <source>
        <dbReference type="SAM" id="Phobius"/>
    </source>
</evidence>
<dbReference type="AlphaFoldDB" id="A0A926NDZ1"/>
<accession>A0A926NDZ1</accession>
<evidence type="ECO:0000256" key="1">
    <source>
        <dbReference type="ARBA" id="ARBA00004141"/>
    </source>
</evidence>
<keyword evidence="10" id="KW-1185">Reference proteome</keyword>
<dbReference type="NCBIfam" id="TIGR00912">
    <property type="entry name" value="2A0309"/>
    <property type="match status" value="1"/>
</dbReference>
<gene>
    <name evidence="9" type="ORF">IC621_04015</name>
</gene>
<dbReference type="GO" id="GO:0016020">
    <property type="term" value="C:membrane"/>
    <property type="evidence" value="ECO:0007669"/>
    <property type="project" value="UniProtKB-SubCell"/>
</dbReference>
<reference evidence="9" key="1">
    <citation type="submission" date="2020-09" db="EMBL/GenBank/DDBJ databases">
        <title>A novel bacterium of genus Bacillus, isolated from South China Sea.</title>
        <authorList>
            <person name="Huang H."/>
            <person name="Mo K."/>
            <person name="Hu Y."/>
        </authorList>
    </citation>
    <scope>NUCLEOTIDE SEQUENCE</scope>
    <source>
        <strain evidence="9">IB182487</strain>
    </source>
</reference>
<dbReference type="PANTHER" id="PTHR34975">
    <property type="entry name" value="SPORE GERMINATION PROTEIN A2"/>
    <property type="match status" value="1"/>
</dbReference>
<name>A0A926NDZ1_9BACI</name>
<evidence type="ECO:0000256" key="3">
    <source>
        <dbReference type="ARBA" id="ARBA00022448"/>
    </source>
</evidence>
<evidence type="ECO:0000256" key="2">
    <source>
        <dbReference type="ARBA" id="ARBA00007998"/>
    </source>
</evidence>
<comment type="subcellular location">
    <subcellularLocation>
        <location evidence="1">Membrane</location>
        <topology evidence="1">Multi-pass membrane protein</topology>
    </subcellularLocation>
</comment>
<organism evidence="9 10">
    <name type="scientific">Metabacillus arenae</name>
    <dbReference type="NCBI Taxonomy" id="2771434"/>
    <lineage>
        <taxon>Bacteria</taxon>
        <taxon>Bacillati</taxon>
        <taxon>Bacillota</taxon>
        <taxon>Bacilli</taxon>
        <taxon>Bacillales</taxon>
        <taxon>Bacillaceae</taxon>
        <taxon>Metabacillus</taxon>
    </lineage>
</organism>
<evidence type="ECO:0000313" key="9">
    <source>
        <dbReference type="EMBL" id="MBD1379390.1"/>
    </source>
</evidence>